<dbReference type="InterPro" id="IPR020449">
    <property type="entry name" value="Tscrpt_reg_AraC-type_HTH"/>
</dbReference>
<dbReference type="InterPro" id="IPR051353">
    <property type="entry name" value="Tobamovirus_resist_UPF0261"/>
</dbReference>
<evidence type="ECO:0000256" key="3">
    <source>
        <dbReference type="ARBA" id="ARBA00023163"/>
    </source>
</evidence>
<evidence type="ECO:0000259" key="4">
    <source>
        <dbReference type="PROSITE" id="PS01124"/>
    </source>
</evidence>
<dbReference type="InterPro" id="IPR018060">
    <property type="entry name" value="HTH_AraC"/>
</dbReference>
<dbReference type="Proteomes" id="UP000050949">
    <property type="component" value="Unassembled WGS sequence"/>
</dbReference>
<dbReference type="PATRIC" id="fig|1122147.4.peg.1498"/>
<gene>
    <name evidence="5" type="ORF">FC91_GL001446</name>
</gene>
<dbReference type="InterPro" id="IPR009057">
    <property type="entry name" value="Homeodomain-like_sf"/>
</dbReference>
<keyword evidence="1" id="KW-0805">Transcription regulation</keyword>
<name>A0A0R1X2H3_9LACO</name>
<dbReference type="GO" id="GO:0003700">
    <property type="term" value="F:DNA-binding transcription factor activity"/>
    <property type="evidence" value="ECO:0007669"/>
    <property type="project" value="InterPro"/>
</dbReference>
<dbReference type="AlphaFoldDB" id="A0A0R1X2H3"/>
<dbReference type="SMART" id="SM00342">
    <property type="entry name" value="HTH_ARAC"/>
    <property type="match status" value="1"/>
</dbReference>
<organism evidence="5 6">
    <name type="scientific">Schleiferilactobacillus harbinensis DSM 16991</name>
    <dbReference type="NCBI Taxonomy" id="1122147"/>
    <lineage>
        <taxon>Bacteria</taxon>
        <taxon>Bacillati</taxon>
        <taxon>Bacillota</taxon>
        <taxon>Bacilli</taxon>
        <taxon>Lactobacillales</taxon>
        <taxon>Lactobacillaceae</taxon>
        <taxon>Schleiferilactobacillus</taxon>
    </lineage>
</organism>
<dbReference type="InterPro" id="IPR009215">
    <property type="entry name" value="TIM-br_IGPS-like"/>
</dbReference>
<sequence>MTIQSKFLNALHQQIRQGNHLLGVSTATGMNALHAKNSGADFVMVLNSGKFRQMGRSSLGGYLAFTNSNQQIMTIARQEILPIVNGFPTFVGLNATDPTQSPEQLLTLLQQLPIVGVVNYPTVTLIDGQFREALTEEGATFAQEMVLIKAAHERKLCTAAFVTTPDETILAAQIPTDIICIHLGLTEGGLLGARRVRSFTSMIKRVNEICQALKAADSHSFLMIYGGIINDLTEVRYLYNRVPAIQGYIGGSTFERLIPEQTISEQMRAFKSAETTASDTLTVQILEGAQNYYTPTDFIKHYIDENYAAPVYIGELADMLHMSASYLSTLFKKKAGVSFTTYLIRFRLNKAVELIKSTSLPLKEIAQLVGYSDYAQFNKVFRVYFGISPKKYQIQSSNIDTTDTNM</sequence>
<comment type="caution">
    <text evidence="5">The sequence shown here is derived from an EMBL/GenBank/DDBJ whole genome shotgun (WGS) entry which is preliminary data.</text>
</comment>
<keyword evidence="3" id="KW-0804">Transcription</keyword>
<dbReference type="PANTHER" id="PTHR31862:SF1">
    <property type="entry name" value="UPF0261 DOMAIN PROTEIN (AFU_ORTHOLOGUE AFUA_1G10120)"/>
    <property type="match status" value="1"/>
</dbReference>
<dbReference type="Gene3D" id="3.20.20.70">
    <property type="entry name" value="Aldolase class I"/>
    <property type="match status" value="1"/>
</dbReference>
<dbReference type="InterPro" id="IPR015813">
    <property type="entry name" value="Pyrv/PenolPyrv_kinase-like_dom"/>
</dbReference>
<dbReference type="SUPFAM" id="SSF46689">
    <property type="entry name" value="Homeodomain-like"/>
    <property type="match status" value="2"/>
</dbReference>
<dbReference type="PANTHER" id="PTHR31862">
    <property type="entry name" value="UPF0261 DOMAIN PROTEIN (AFU_ORTHOLOGUE AFUA_1G10120)"/>
    <property type="match status" value="1"/>
</dbReference>
<dbReference type="Pfam" id="PF12833">
    <property type="entry name" value="HTH_18"/>
    <property type="match status" value="1"/>
</dbReference>
<dbReference type="GO" id="GO:0043565">
    <property type="term" value="F:sequence-specific DNA binding"/>
    <property type="evidence" value="ECO:0007669"/>
    <property type="project" value="InterPro"/>
</dbReference>
<evidence type="ECO:0000313" key="5">
    <source>
        <dbReference type="EMBL" id="KRM24450.1"/>
    </source>
</evidence>
<dbReference type="Gene3D" id="1.10.10.60">
    <property type="entry name" value="Homeodomain-like"/>
    <property type="match status" value="2"/>
</dbReference>
<keyword evidence="2" id="KW-0238">DNA-binding</keyword>
<accession>A0A0R1X2H3</accession>
<proteinExistence type="predicted"/>
<dbReference type="PROSITE" id="PS01124">
    <property type="entry name" value="HTH_ARAC_FAMILY_2"/>
    <property type="match status" value="1"/>
</dbReference>
<dbReference type="GO" id="GO:0003824">
    <property type="term" value="F:catalytic activity"/>
    <property type="evidence" value="ECO:0007669"/>
    <property type="project" value="InterPro"/>
</dbReference>
<dbReference type="EMBL" id="AZFW01000143">
    <property type="protein sequence ID" value="KRM24450.1"/>
    <property type="molecule type" value="Genomic_DNA"/>
</dbReference>
<dbReference type="eggNOG" id="COG5564">
    <property type="taxonomic scope" value="Bacteria"/>
</dbReference>
<evidence type="ECO:0000256" key="1">
    <source>
        <dbReference type="ARBA" id="ARBA00023015"/>
    </source>
</evidence>
<dbReference type="RefSeq" id="WP_027829591.1">
    <property type="nucleotide sequence ID" value="NZ_AUEH01000083.1"/>
</dbReference>
<dbReference type="eggNOG" id="COG2207">
    <property type="taxonomic scope" value="Bacteria"/>
</dbReference>
<dbReference type="InterPro" id="IPR013785">
    <property type="entry name" value="Aldolase_TIM"/>
</dbReference>
<dbReference type="Pfam" id="PF09370">
    <property type="entry name" value="PEP_hydrolase"/>
    <property type="match status" value="1"/>
</dbReference>
<dbReference type="SUPFAM" id="SSF51621">
    <property type="entry name" value="Phosphoenolpyruvate/pyruvate domain"/>
    <property type="match status" value="1"/>
</dbReference>
<protein>
    <recommendedName>
        <fullName evidence="4">HTH araC/xylS-type domain-containing protein</fullName>
    </recommendedName>
</protein>
<dbReference type="PRINTS" id="PR00032">
    <property type="entry name" value="HTHARAC"/>
</dbReference>
<reference evidence="5 6" key="1">
    <citation type="journal article" date="2015" name="Genome Announc.">
        <title>Expanding the biotechnology potential of lactobacilli through comparative genomics of 213 strains and associated genera.</title>
        <authorList>
            <person name="Sun Z."/>
            <person name="Harris H.M."/>
            <person name="McCann A."/>
            <person name="Guo C."/>
            <person name="Argimon S."/>
            <person name="Zhang W."/>
            <person name="Yang X."/>
            <person name="Jeffery I.B."/>
            <person name="Cooney J.C."/>
            <person name="Kagawa T.F."/>
            <person name="Liu W."/>
            <person name="Song Y."/>
            <person name="Salvetti E."/>
            <person name="Wrobel A."/>
            <person name="Rasinkangas P."/>
            <person name="Parkhill J."/>
            <person name="Rea M.C."/>
            <person name="O'Sullivan O."/>
            <person name="Ritari J."/>
            <person name="Douillard F.P."/>
            <person name="Paul Ross R."/>
            <person name="Yang R."/>
            <person name="Briner A.E."/>
            <person name="Felis G.E."/>
            <person name="de Vos W.M."/>
            <person name="Barrangou R."/>
            <person name="Klaenhammer T.R."/>
            <person name="Caufield P.W."/>
            <person name="Cui Y."/>
            <person name="Zhang H."/>
            <person name="O'Toole P.W."/>
        </authorList>
    </citation>
    <scope>NUCLEOTIDE SEQUENCE [LARGE SCALE GENOMIC DNA]</scope>
    <source>
        <strain evidence="5 6">DSM 16991</strain>
    </source>
</reference>
<feature type="domain" description="HTH araC/xylS-type" evidence="4">
    <location>
        <begin position="297"/>
        <end position="395"/>
    </location>
</feature>
<evidence type="ECO:0000313" key="6">
    <source>
        <dbReference type="Proteomes" id="UP000050949"/>
    </source>
</evidence>
<evidence type="ECO:0000256" key="2">
    <source>
        <dbReference type="ARBA" id="ARBA00023125"/>
    </source>
</evidence>